<dbReference type="Gene3D" id="3.30.70.100">
    <property type="match status" value="1"/>
</dbReference>
<keyword evidence="1" id="KW-0503">Monooxygenase</keyword>
<evidence type="ECO:0000313" key="1">
    <source>
        <dbReference type="EMBL" id="NBN77307.1"/>
    </source>
</evidence>
<dbReference type="InterPro" id="IPR050404">
    <property type="entry name" value="Heme-degrading_MO"/>
</dbReference>
<keyword evidence="1" id="KW-0560">Oxidoreductase</keyword>
<organism evidence="1 2">
    <name type="scientific">Pannonibacter tanglangensis</name>
    <dbReference type="NCBI Taxonomy" id="2750084"/>
    <lineage>
        <taxon>Bacteria</taxon>
        <taxon>Pseudomonadati</taxon>
        <taxon>Pseudomonadota</taxon>
        <taxon>Alphaproteobacteria</taxon>
        <taxon>Hyphomicrobiales</taxon>
        <taxon>Stappiaceae</taxon>
        <taxon>Pannonibacter</taxon>
    </lineage>
</organism>
<dbReference type="PANTHER" id="PTHR34474">
    <property type="entry name" value="SIGNAL TRANSDUCTION PROTEIN TRAP"/>
    <property type="match status" value="1"/>
</dbReference>
<dbReference type="Proteomes" id="UP000586722">
    <property type="component" value="Unassembled WGS sequence"/>
</dbReference>
<protein>
    <submittedName>
        <fullName evidence="1">Antibiotic biosynthesis monooxygenase</fullName>
    </submittedName>
</protein>
<proteinExistence type="predicted"/>
<dbReference type="InterPro" id="IPR011008">
    <property type="entry name" value="Dimeric_a/b-barrel"/>
</dbReference>
<dbReference type="EMBL" id="JAABLQ010000001">
    <property type="protein sequence ID" value="NBN77307.1"/>
    <property type="molecule type" value="Genomic_DNA"/>
</dbReference>
<accession>A0A7X5J7Z1</accession>
<dbReference type="RefSeq" id="WP_161676117.1">
    <property type="nucleotide sequence ID" value="NZ_JAABLP010000002.1"/>
</dbReference>
<gene>
    <name evidence="1" type="ORF">GWI72_03385</name>
</gene>
<dbReference type="InterPro" id="IPR007138">
    <property type="entry name" value="ABM_dom"/>
</dbReference>
<name>A0A7X5J7Z1_9HYPH</name>
<sequence>MFIAMNRFKVKAGKEAEFEAVWKGRDSRLSEMAGFRSFHLLQGPADAEAGITLYASHTVWESREHFLAWTKSEQFREAHRNAGGNKDLYAGPPQFEGFAAVEGA</sequence>
<dbReference type="AlphaFoldDB" id="A0A7X5J7Z1"/>
<dbReference type="PROSITE" id="PS51725">
    <property type="entry name" value="ABM"/>
    <property type="match status" value="1"/>
</dbReference>
<dbReference type="SUPFAM" id="SSF54909">
    <property type="entry name" value="Dimeric alpha+beta barrel"/>
    <property type="match status" value="1"/>
</dbReference>
<reference evidence="2" key="1">
    <citation type="submission" date="2020-01" db="EMBL/GenBank/DDBJ databases">
        <authorList>
            <person name="Fang Y."/>
            <person name="Sun R."/>
            <person name="Nie L."/>
            <person name="He J."/>
            <person name="Hao L."/>
            <person name="Wang L."/>
            <person name="Su S."/>
            <person name="Lv E."/>
            <person name="Zhang Z."/>
            <person name="Xie R."/>
            <person name="Liu H."/>
        </authorList>
    </citation>
    <scope>NUCLEOTIDE SEQUENCE [LARGE SCALE GENOMIC DNA]</scope>
    <source>
        <strain evidence="2">XCT-53</strain>
    </source>
</reference>
<dbReference type="PANTHER" id="PTHR34474:SF2">
    <property type="entry name" value="SIGNAL TRANSDUCTION PROTEIN TRAP"/>
    <property type="match status" value="1"/>
</dbReference>
<dbReference type="GO" id="GO:0004497">
    <property type="term" value="F:monooxygenase activity"/>
    <property type="evidence" value="ECO:0007669"/>
    <property type="project" value="UniProtKB-KW"/>
</dbReference>
<comment type="caution">
    <text evidence="1">The sequence shown here is derived from an EMBL/GenBank/DDBJ whole genome shotgun (WGS) entry which is preliminary data.</text>
</comment>
<keyword evidence="2" id="KW-1185">Reference proteome</keyword>
<evidence type="ECO:0000313" key="2">
    <source>
        <dbReference type="Proteomes" id="UP000586722"/>
    </source>
</evidence>
<dbReference type="Pfam" id="PF03992">
    <property type="entry name" value="ABM"/>
    <property type="match status" value="1"/>
</dbReference>